<name>A0AAU8B612_9VIRU</name>
<proteinExistence type="predicted"/>
<dbReference type="EMBL" id="PP511755">
    <property type="protein sequence ID" value="XCD07127.1"/>
    <property type="molecule type" value="Genomic_DNA"/>
</dbReference>
<feature type="region of interest" description="Disordered" evidence="1">
    <location>
        <begin position="125"/>
        <end position="146"/>
    </location>
</feature>
<evidence type="ECO:0000256" key="1">
    <source>
        <dbReference type="SAM" id="MobiDB-lite"/>
    </source>
</evidence>
<reference evidence="3" key="1">
    <citation type="submission" date="2024-03" db="EMBL/GenBank/DDBJ databases">
        <title>Diverse circular DNA viruses in blood, oral, and fecal samples of captive lemurs.</title>
        <authorList>
            <person name="Paietta E.N."/>
            <person name="Kraberger S."/>
            <person name="Lund M.C."/>
            <person name="Custer J.M."/>
            <person name="Vargas K.M."/>
            <person name="Ehmke E.E."/>
            <person name="Yoder A.D."/>
            <person name="Varsani A."/>
        </authorList>
    </citation>
    <scope>NUCLEOTIDE SEQUENCE</scope>
    <source>
        <strain evidence="2">Duke_24FS_106</strain>
        <strain evidence="3">Duke_26_85</strain>
    </source>
</reference>
<accession>A0AAU8B612</accession>
<evidence type="ECO:0000313" key="3">
    <source>
        <dbReference type="EMBL" id="XCD07127.1"/>
    </source>
</evidence>
<protein>
    <submittedName>
        <fullName evidence="3">DNA pilot protein</fullName>
    </submittedName>
</protein>
<feature type="compositionally biased region" description="Low complexity" evidence="1">
    <location>
        <begin position="125"/>
        <end position="139"/>
    </location>
</feature>
<sequence>MNALTLAGIGSGAALASKAAQAAVSRFGGLAQSSSGKMQSTVDGAIDRLSGITQQNTQMSQSMADAANAFTAAQNDQAMKFSAAEAQKNRDWQKMMSDTAHQREVRDLQAAGLNPVLSAMGGNGAAVTSGATASSSSGSGQKGEVDTSLSHGLVSLLSTMLSAQTNLAQTAMSARSNEAIADKNNAMSELIAQITGQYSLARENLSGQYGLAREDLAGRYGLQKQSMSDTAALQRAQIASAASRYAADVQYAIHRDFPNSMWSALGSLITQAFGDGFKGGLGALAEALPSGVATADKSFKASSVDDATEEMNGLESLYKAMGRSSKKTKK</sequence>
<evidence type="ECO:0000313" key="2">
    <source>
        <dbReference type="EMBL" id="XCD05565.1"/>
    </source>
</evidence>
<organism evidence="3">
    <name type="scientific">Dulem virus 128</name>
    <dbReference type="NCBI Taxonomy" id="3145605"/>
    <lineage>
        <taxon>Viruses</taxon>
        <taxon>Monodnaviria</taxon>
        <taxon>Sangervirae</taxon>
        <taxon>Phixviricota</taxon>
        <taxon>Malgrandaviricetes</taxon>
        <taxon>Petitvirales</taxon>
        <taxon>Microviridae</taxon>
        <taxon>Microvirus</taxon>
    </lineage>
</organism>
<dbReference type="EMBL" id="PP511577">
    <property type="protein sequence ID" value="XCD05565.1"/>
    <property type="molecule type" value="Genomic_DNA"/>
</dbReference>